<evidence type="ECO:0000313" key="2">
    <source>
        <dbReference type="EMBL" id="EFG27255.2"/>
    </source>
</evidence>
<dbReference type="HOGENOM" id="CLU_058757_0_0_11"/>
<evidence type="ECO:0000259" key="1">
    <source>
        <dbReference type="Pfam" id="PF06722"/>
    </source>
</evidence>
<keyword evidence="3" id="KW-1185">Reference proteome</keyword>
<dbReference type="InterPro" id="IPR010610">
    <property type="entry name" value="EryCIII-like_C"/>
</dbReference>
<name>W5IK24_SCAIO</name>
<dbReference type="CDD" id="cd03784">
    <property type="entry name" value="GT1_Gtf-like"/>
    <property type="match status" value="1"/>
</dbReference>
<reference evidence="2 3" key="1">
    <citation type="submission" date="2012-01" db="EMBL/GenBank/DDBJ databases">
        <title>The Genome Sequence of Scardovia inopinata F0304.</title>
        <authorList>
            <consortium name="The Broad Institute Genome Sequencing Platform"/>
            <person name="Earl A."/>
            <person name="Ward D."/>
            <person name="Feldgarden M."/>
            <person name="Gevers D."/>
            <person name="Izard J."/>
            <person name="Baranova O.V."/>
            <person name="Blanton J.M."/>
            <person name="Tanner A.C."/>
            <person name="Dewhirst F.E."/>
            <person name="Young S.K."/>
            <person name="Zeng Q."/>
            <person name="Gargeya S."/>
            <person name="Fitzgerald M."/>
            <person name="Haas B."/>
            <person name="Abouelleil A."/>
            <person name="Alvarado L."/>
            <person name="Arachchi H.M."/>
            <person name="Berlin A."/>
            <person name="Chapman S.B."/>
            <person name="Gearin G."/>
            <person name="Goldberg J."/>
            <person name="Griggs A."/>
            <person name="Gujja S."/>
            <person name="Hansen M."/>
            <person name="Heiman D."/>
            <person name="Howarth C."/>
            <person name="Larimer J."/>
            <person name="Lui A."/>
            <person name="MacDonald P.J."/>
            <person name="McCowen C."/>
            <person name="Montmayeur A."/>
            <person name="Murphy C."/>
            <person name="Neiman D."/>
            <person name="Pearson M."/>
            <person name="Priest M."/>
            <person name="Roberts A."/>
            <person name="Saif S."/>
            <person name="Shea T."/>
            <person name="Sisk P."/>
            <person name="Stolte C."/>
            <person name="Sykes S."/>
            <person name="Wortman J."/>
            <person name="Nusbaum C."/>
            <person name="Birren B."/>
        </authorList>
    </citation>
    <scope>NUCLEOTIDE SEQUENCE [LARGE SCALE GENOMIC DNA]</scope>
    <source>
        <strain evidence="2 3">F0304</strain>
    </source>
</reference>
<dbReference type="EMBL" id="ADCX01000004">
    <property type="protein sequence ID" value="EFG27255.2"/>
    <property type="molecule type" value="Genomic_DNA"/>
</dbReference>
<dbReference type="AlphaFoldDB" id="W5IK24"/>
<proteinExistence type="predicted"/>
<dbReference type="eggNOG" id="COG1819">
    <property type="taxonomic scope" value="Bacteria"/>
</dbReference>
<sequence length="384" mass="41933">MKILIVPMFARAATSGPWSRALAIGSAFQESGHEVLMGVAPDGNCHPPEGMNTFHIPDPSPMGLPDFVSTRILPAVNKLGLLGKIQVKSFENVLRFSGALDYQYICRSVRSIREAIRAFSPDAVYSEVNISAILAAKLEGVPAFGSSSYTTRAEYASAPQYASGVRRFVREFSLPQIDSSLELFNWLEQKFIPSSPSLEPIDDTKVVYCGFLKKPAQFDEQEKDLILAYMGSGSVSPHKFEKMLIEAFADSGYKIIVAGANVEKQVDNITFVKRADFSKLLPKAKVFINHGGQNSIMDAISYCVPPIVFPGKAFERKFNARSIEQAGVGINLSTAGISADSLREALTAVESDETYRDKARSLRAEMINLGGTDTIIRTISDVLA</sequence>
<dbReference type="Gene3D" id="3.40.50.2000">
    <property type="entry name" value="Glycogen Phosphorylase B"/>
    <property type="match status" value="2"/>
</dbReference>
<comment type="caution">
    <text evidence="2">The sequence shown here is derived from an EMBL/GenBank/DDBJ whole genome shotgun (WGS) entry which is preliminary data.</text>
</comment>
<accession>W5IK24</accession>
<dbReference type="InterPro" id="IPR050426">
    <property type="entry name" value="Glycosyltransferase_28"/>
</dbReference>
<dbReference type="Pfam" id="PF06722">
    <property type="entry name" value="EryCIII-like_C"/>
    <property type="match status" value="1"/>
</dbReference>
<dbReference type="InterPro" id="IPR002213">
    <property type="entry name" value="UDP_glucos_trans"/>
</dbReference>
<dbReference type="RefSeq" id="WP_040590643.1">
    <property type="nucleotide sequence ID" value="NZ_GG770225.1"/>
</dbReference>
<dbReference type="GO" id="GO:0017000">
    <property type="term" value="P:antibiotic biosynthetic process"/>
    <property type="evidence" value="ECO:0007669"/>
    <property type="project" value="UniProtKB-ARBA"/>
</dbReference>
<evidence type="ECO:0000313" key="3">
    <source>
        <dbReference type="Proteomes" id="UP000005777"/>
    </source>
</evidence>
<dbReference type="SUPFAM" id="SSF53756">
    <property type="entry name" value="UDP-Glycosyltransferase/glycogen phosphorylase"/>
    <property type="match status" value="1"/>
</dbReference>
<gene>
    <name evidence="2" type="ORF">HMPREF9020_00896</name>
</gene>
<dbReference type="GO" id="GO:0016758">
    <property type="term" value="F:hexosyltransferase activity"/>
    <property type="evidence" value="ECO:0007669"/>
    <property type="project" value="UniProtKB-ARBA"/>
</dbReference>
<organism evidence="2 3">
    <name type="scientific">Scardovia inopinata F0304</name>
    <dbReference type="NCBI Taxonomy" id="641146"/>
    <lineage>
        <taxon>Bacteria</taxon>
        <taxon>Bacillati</taxon>
        <taxon>Actinomycetota</taxon>
        <taxon>Actinomycetes</taxon>
        <taxon>Bifidobacteriales</taxon>
        <taxon>Bifidobacteriaceae</taxon>
        <taxon>Scardovia</taxon>
    </lineage>
</organism>
<dbReference type="PANTHER" id="PTHR48050:SF13">
    <property type="entry name" value="STEROL 3-BETA-GLUCOSYLTRANSFERASE UGT80A2"/>
    <property type="match status" value="1"/>
</dbReference>
<dbReference type="Proteomes" id="UP000005777">
    <property type="component" value="Unassembled WGS sequence"/>
</dbReference>
<dbReference type="PANTHER" id="PTHR48050">
    <property type="entry name" value="STEROL 3-BETA-GLUCOSYLTRANSFERASE"/>
    <property type="match status" value="1"/>
</dbReference>
<feature type="domain" description="Erythromycin biosynthesis protein CIII-like C-terminal" evidence="1">
    <location>
        <begin position="260"/>
        <end position="367"/>
    </location>
</feature>
<dbReference type="GO" id="GO:0008194">
    <property type="term" value="F:UDP-glycosyltransferase activity"/>
    <property type="evidence" value="ECO:0007669"/>
    <property type="project" value="InterPro"/>
</dbReference>
<protein>
    <recommendedName>
        <fullName evidence="1">Erythromycin biosynthesis protein CIII-like C-terminal domain-containing protein</fullName>
    </recommendedName>
</protein>